<keyword evidence="4" id="KW-0411">Iron-sulfur</keyword>
<evidence type="ECO:0000256" key="4">
    <source>
        <dbReference type="ARBA" id="ARBA00023014"/>
    </source>
</evidence>
<dbReference type="EMBL" id="UOFX01000095">
    <property type="protein sequence ID" value="VAX11856.1"/>
    <property type="molecule type" value="Genomic_DNA"/>
</dbReference>
<evidence type="ECO:0000259" key="7">
    <source>
        <dbReference type="PROSITE" id="PS51379"/>
    </source>
</evidence>
<proteinExistence type="predicted"/>
<dbReference type="GO" id="GO:0016491">
    <property type="term" value="F:oxidoreductase activity"/>
    <property type="evidence" value="ECO:0007669"/>
    <property type="project" value="UniProtKB-KW"/>
</dbReference>
<sequence>MASRREEKITVAGRTLLMRLTSYTQGDTAGDKSLKRFLQRPFYYAFLHAEKWLNLTFGATLNPLYHLGSLTLFFLWVVLVSGIYLYIFFDTGIQQTYDSIQYLTHDQWYAGGVMRSLHRYASDAAMITVILHIFREFALDRYRGFRWFSWFTGIPSLWLLVMLGITGYWLVWDQVALYVATGSAKLLDALPLIGGSMARNFLSDQINDRFFTLMTLLHLVGGPLTLIFGLWIHVKRISNVSPMGPHRLAYISLLGLLALALLKPAISHAPANMSVIPTALDIDWFYLNIFPLLQHWGPAATWSLIIGLTLLLAFAPWLPHKRTPAAAEVHLDRCNGCGQCLEDCPYDAVSLQQRSDGARWENEAVVNPDLCASCGICIGSCPYSNPFRKVDKQLRTGIDLPTNPVHQAHSATKAALATLHGPAAILIFSCDHGVNMADISVPETAVIQFSCTGMLPSGFVDYALKNGADGVLISGCQSSDCYYRYGNKWVEERLCRERMPKLRKSADRNRIDVQWASTVDKDNLLKQINAFRQILLRGQKQS</sequence>
<feature type="transmembrane region" description="Helical" evidence="5">
    <location>
        <begin position="117"/>
        <end position="135"/>
    </location>
</feature>
<evidence type="ECO:0000256" key="1">
    <source>
        <dbReference type="ARBA" id="ARBA00022723"/>
    </source>
</evidence>
<evidence type="ECO:0000256" key="3">
    <source>
        <dbReference type="ARBA" id="ARBA00023004"/>
    </source>
</evidence>
<dbReference type="GO" id="GO:0051536">
    <property type="term" value="F:iron-sulfur cluster binding"/>
    <property type="evidence" value="ECO:0007669"/>
    <property type="project" value="UniProtKB-KW"/>
</dbReference>
<dbReference type="InterPro" id="IPR027387">
    <property type="entry name" value="Cytb/b6-like_sf"/>
</dbReference>
<dbReference type="InterPro" id="IPR017896">
    <property type="entry name" value="4Fe4S_Fe-S-bd"/>
</dbReference>
<protein>
    <submittedName>
        <fullName evidence="8">Cytochrome b subunit of the bc complex</fullName>
    </submittedName>
</protein>
<dbReference type="InterPro" id="IPR005797">
    <property type="entry name" value="Cyt_b/b6_N"/>
</dbReference>
<dbReference type="InterPro" id="IPR003813">
    <property type="entry name" value="MvhD/FlpD"/>
</dbReference>
<keyword evidence="1" id="KW-0479">Metal-binding</keyword>
<dbReference type="GO" id="GO:0022904">
    <property type="term" value="P:respiratory electron transport chain"/>
    <property type="evidence" value="ECO:0007669"/>
    <property type="project" value="InterPro"/>
</dbReference>
<feature type="transmembrane region" description="Helical" evidence="5">
    <location>
        <begin position="147"/>
        <end position="170"/>
    </location>
</feature>
<feature type="transmembrane region" description="Helical" evidence="5">
    <location>
        <begin position="210"/>
        <end position="232"/>
    </location>
</feature>
<dbReference type="SUPFAM" id="SSF81342">
    <property type="entry name" value="Transmembrane di-heme cytochromes"/>
    <property type="match status" value="1"/>
</dbReference>
<dbReference type="InterPro" id="IPR017900">
    <property type="entry name" value="4Fe4S_Fe_S_CS"/>
</dbReference>
<dbReference type="PROSITE" id="PS51379">
    <property type="entry name" value="4FE4S_FER_2"/>
    <property type="match status" value="2"/>
</dbReference>
<dbReference type="SUPFAM" id="SSF54862">
    <property type="entry name" value="4Fe-4S ferredoxins"/>
    <property type="match status" value="1"/>
</dbReference>
<keyword evidence="3" id="KW-0408">Iron</keyword>
<gene>
    <name evidence="8" type="ORF">MNBD_GAMMA26-2582</name>
</gene>
<keyword evidence="5" id="KW-0812">Transmembrane</keyword>
<dbReference type="PANTHER" id="PTHR19271">
    <property type="entry name" value="CYTOCHROME B"/>
    <property type="match status" value="1"/>
</dbReference>
<dbReference type="Gene3D" id="1.20.810.10">
    <property type="entry name" value="Cytochrome Bc1 Complex, Chain C"/>
    <property type="match status" value="1"/>
</dbReference>
<dbReference type="PANTHER" id="PTHR19271:SF16">
    <property type="entry name" value="CYTOCHROME B"/>
    <property type="match status" value="1"/>
</dbReference>
<evidence type="ECO:0000256" key="2">
    <source>
        <dbReference type="ARBA" id="ARBA00023002"/>
    </source>
</evidence>
<name>A0A3B1B0N2_9ZZZZ</name>
<evidence type="ECO:0000259" key="6">
    <source>
        <dbReference type="PROSITE" id="PS51002"/>
    </source>
</evidence>
<dbReference type="Gene3D" id="3.30.70.20">
    <property type="match status" value="1"/>
</dbReference>
<dbReference type="GO" id="GO:0046872">
    <property type="term" value="F:metal ion binding"/>
    <property type="evidence" value="ECO:0007669"/>
    <property type="project" value="UniProtKB-KW"/>
</dbReference>
<dbReference type="GO" id="GO:0009055">
    <property type="term" value="F:electron transfer activity"/>
    <property type="evidence" value="ECO:0007669"/>
    <property type="project" value="InterPro"/>
</dbReference>
<feature type="transmembrane region" description="Helical" evidence="5">
    <location>
        <begin position="299"/>
        <end position="318"/>
    </location>
</feature>
<evidence type="ECO:0000256" key="5">
    <source>
        <dbReference type="SAM" id="Phobius"/>
    </source>
</evidence>
<dbReference type="PROSITE" id="PS51002">
    <property type="entry name" value="CYTB_NTER"/>
    <property type="match status" value="1"/>
</dbReference>
<dbReference type="Pfam" id="PF12838">
    <property type="entry name" value="Fer4_7"/>
    <property type="match status" value="1"/>
</dbReference>
<dbReference type="AlphaFoldDB" id="A0A3B1B0N2"/>
<dbReference type="Pfam" id="PF00033">
    <property type="entry name" value="Cytochrome_B"/>
    <property type="match status" value="1"/>
</dbReference>
<keyword evidence="2" id="KW-0560">Oxidoreductase</keyword>
<keyword evidence="5" id="KW-0472">Membrane</keyword>
<feature type="transmembrane region" description="Helical" evidence="5">
    <location>
        <begin position="70"/>
        <end position="89"/>
    </location>
</feature>
<feature type="domain" description="4Fe-4S ferredoxin-type" evidence="7">
    <location>
        <begin position="362"/>
        <end position="392"/>
    </location>
</feature>
<reference evidence="8" key="1">
    <citation type="submission" date="2018-06" db="EMBL/GenBank/DDBJ databases">
        <authorList>
            <person name="Zhirakovskaya E."/>
        </authorList>
    </citation>
    <scope>NUCLEOTIDE SEQUENCE</scope>
</reference>
<dbReference type="InterPro" id="IPR016174">
    <property type="entry name" value="Di-haem_cyt_TM"/>
</dbReference>
<dbReference type="PROSITE" id="PS00198">
    <property type="entry name" value="4FE4S_FER_1"/>
    <property type="match status" value="2"/>
</dbReference>
<accession>A0A3B1B0N2</accession>
<feature type="transmembrane region" description="Helical" evidence="5">
    <location>
        <begin position="244"/>
        <end position="262"/>
    </location>
</feature>
<dbReference type="Pfam" id="PF02662">
    <property type="entry name" value="FlpD"/>
    <property type="match status" value="1"/>
</dbReference>
<dbReference type="GO" id="GO:0016020">
    <property type="term" value="C:membrane"/>
    <property type="evidence" value="ECO:0007669"/>
    <property type="project" value="InterPro"/>
</dbReference>
<feature type="domain" description="4Fe-4S ferredoxin-type" evidence="7">
    <location>
        <begin position="325"/>
        <end position="354"/>
    </location>
</feature>
<feature type="domain" description="Cytochrome b/b6 N-terminal region profile" evidence="6">
    <location>
        <begin position="34"/>
        <end position="246"/>
    </location>
</feature>
<keyword evidence="5" id="KW-1133">Transmembrane helix</keyword>
<organism evidence="8">
    <name type="scientific">hydrothermal vent metagenome</name>
    <dbReference type="NCBI Taxonomy" id="652676"/>
    <lineage>
        <taxon>unclassified sequences</taxon>
        <taxon>metagenomes</taxon>
        <taxon>ecological metagenomes</taxon>
    </lineage>
</organism>
<evidence type="ECO:0000313" key="8">
    <source>
        <dbReference type="EMBL" id="VAX11856.1"/>
    </source>
</evidence>